<reference evidence="9" key="1">
    <citation type="submission" date="2020-05" db="EMBL/GenBank/DDBJ databases">
        <authorList>
            <person name="Chiriac C."/>
            <person name="Salcher M."/>
            <person name="Ghai R."/>
            <person name="Kavagutti S V."/>
        </authorList>
    </citation>
    <scope>NUCLEOTIDE SEQUENCE</scope>
</reference>
<gene>
    <name evidence="7" type="ORF">UFOPK1495_01260</name>
    <name evidence="6" type="ORF">UFOPK1603_00193</name>
    <name evidence="8" type="ORF">UFOPK1711_00914</name>
    <name evidence="9" type="ORF">UFOPK2143_00284</name>
    <name evidence="10" type="ORF">UFOPK2350_01526</name>
</gene>
<dbReference type="EMBL" id="CAEZTR010000045">
    <property type="protein sequence ID" value="CAB4577365.1"/>
    <property type="molecule type" value="Genomic_DNA"/>
</dbReference>
<dbReference type="GO" id="GO:0004751">
    <property type="term" value="F:ribose-5-phosphate isomerase activity"/>
    <property type="evidence" value="ECO:0007669"/>
    <property type="project" value="UniProtKB-EC"/>
</dbReference>
<organism evidence="9">
    <name type="scientific">freshwater metagenome</name>
    <dbReference type="NCBI Taxonomy" id="449393"/>
    <lineage>
        <taxon>unclassified sequences</taxon>
        <taxon>metagenomes</taxon>
        <taxon>ecological metagenomes</taxon>
    </lineage>
</organism>
<feature type="region of interest" description="Disordered" evidence="5">
    <location>
        <begin position="1"/>
        <end position="22"/>
    </location>
</feature>
<dbReference type="FunFam" id="3.40.50.1360:FF:000001">
    <property type="entry name" value="Ribose-5-phosphate isomerase A"/>
    <property type="match status" value="1"/>
</dbReference>
<dbReference type="SUPFAM" id="SSF100950">
    <property type="entry name" value="NagB/RpiA/CoA transferase-like"/>
    <property type="match status" value="1"/>
</dbReference>
<evidence type="ECO:0000313" key="8">
    <source>
        <dbReference type="EMBL" id="CAB4577365.1"/>
    </source>
</evidence>
<evidence type="ECO:0000313" key="10">
    <source>
        <dbReference type="EMBL" id="CAB4689896.1"/>
    </source>
</evidence>
<evidence type="ECO:0000256" key="5">
    <source>
        <dbReference type="SAM" id="MobiDB-lite"/>
    </source>
</evidence>
<evidence type="ECO:0000313" key="7">
    <source>
        <dbReference type="EMBL" id="CAB4557243.1"/>
    </source>
</evidence>
<dbReference type="EMBL" id="CAEZTG010000009">
    <property type="protein sequence ID" value="CAB4555841.1"/>
    <property type="molecule type" value="Genomic_DNA"/>
</dbReference>
<evidence type="ECO:0000256" key="3">
    <source>
        <dbReference type="ARBA" id="ARBA00023235"/>
    </source>
</evidence>
<dbReference type="SUPFAM" id="SSF75445">
    <property type="entry name" value="D-ribose-5-phosphate isomerase (RpiA), lid domain"/>
    <property type="match status" value="1"/>
</dbReference>
<dbReference type="EMBL" id="CAEZXE010000163">
    <property type="protein sequence ID" value="CAB4689896.1"/>
    <property type="molecule type" value="Genomic_DNA"/>
</dbReference>
<dbReference type="NCBIfam" id="TIGR00021">
    <property type="entry name" value="rpiA"/>
    <property type="match status" value="1"/>
</dbReference>
<dbReference type="InterPro" id="IPR020672">
    <property type="entry name" value="Ribose5P_isomerase_typA_subgr"/>
</dbReference>
<evidence type="ECO:0000256" key="2">
    <source>
        <dbReference type="ARBA" id="ARBA00011959"/>
    </source>
</evidence>
<dbReference type="NCBIfam" id="NF001924">
    <property type="entry name" value="PRK00702.1"/>
    <property type="match status" value="1"/>
</dbReference>
<accession>A0A6J6JLN0</accession>
<comment type="catalytic activity">
    <reaction evidence="1">
        <text>aldehydo-D-ribose 5-phosphate = D-ribulose 5-phosphate</text>
        <dbReference type="Rhea" id="RHEA:14657"/>
        <dbReference type="ChEBI" id="CHEBI:58121"/>
        <dbReference type="ChEBI" id="CHEBI:58273"/>
        <dbReference type="EC" id="5.3.1.6"/>
    </reaction>
</comment>
<dbReference type="HAMAP" id="MF_00170">
    <property type="entry name" value="Rib_5P_isom_A"/>
    <property type="match status" value="1"/>
</dbReference>
<dbReference type="Gene3D" id="3.40.50.1360">
    <property type="match status" value="1"/>
</dbReference>
<dbReference type="InterPro" id="IPR004788">
    <property type="entry name" value="Ribose5P_isomerase_type_A"/>
</dbReference>
<evidence type="ECO:0000313" key="9">
    <source>
        <dbReference type="EMBL" id="CAB4636679.1"/>
    </source>
</evidence>
<dbReference type="Pfam" id="PF06026">
    <property type="entry name" value="Rib_5-P_isom_A"/>
    <property type="match status" value="1"/>
</dbReference>
<dbReference type="PANTHER" id="PTHR11934:SF0">
    <property type="entry name" value="RIBOSE-5-PHOSPHATE ISOMERASE"/>
    <property type="match status" value="1"/>
</dbReference>
<dbReference type="EMBL" id="CAEZSU010000140">
    <property type="protein sequence ID" value="CAB4557243.1"/>
    <property type="molecule type" value="Genomic_DNA"/>
</dbReference>
<name>A0A6J6JLN0_9ZZZZ</name>
<evidence type="ECO:0000256" key="4">
    <source>
        <dbReference type="ARBA" id="ARBA00029734"/>
    </source>
</evidence>
<dbReference type="EMBL" id="CAEZVV010000008">
    <property type="protein sequence ID" value="CAB4636679.1"/>
    <property type="molecule type" value="Genomic_DNA"/>
</dbReference>
<dbReference type="PANTHER" id="PTHR11934">
    <property type="entry name" value="RIBOSE-5-PHOSPHATE ISOMERASE"/>
    <property type="match status" value="1"/>
</dbReference>
<dbReference type="GO" id="GO:0009052">
    <property type="term" value="P:pentose-phosphate shunt, non-oxidative branch"/>
    <property type="evidence" value="ECO:0007669"/>
    <property type="project" value="InterPro"/>
</dbReference>
<dbReference type="CDD" id="cd01398">
    <property type="entry name" value="RPI_A"/>
    <property type="match status" value="1"/>
</dbReference>
<dbReference type="AlphaFoldDB" id="A0A6J6JLN0"/>
<protein>
    <recommendedName>
        <fullName evidence="2">ribose-5-phosphate isomerase</fullName>
        <ecNumber evidence="2">5.3.1.6</ecNumber>
    </recommendedName>
    <alternativeName>
        <fullName evidence="4">Phosphoriboisomerase</fullName>
    </alternativeName>
</protein>
<proteinExistence type="inferred from homology"/>
<dbReference type="InterPro" id="IPR037171">
    <property type="entry name" value="NagB/RpiA_transferase-like"/>
</dbReference>
<evidence type="ECO:0000313" key="6">
    <source>
        <dbReference type="EMBL" id="CAB4555841.1"/>
    </source>
</evidence>
<dbReference type="EC" id="5.3.1.6" evidence="2"/>
<feature type="compositionally biased region" description="Basic and acidic residues" evidence="5">
    <location>
        <begin position="1"/>
        <end position="21"/>
    </location>
</feature>
<evidence type="ECO:0000256" key="1">
    <source>
        <dbReference type="ARBA" id="ARBA00001713"/>
    </source>
</evidence>
<dbReference type="GO" id="GO:0006014">
    <property type="term" value="P:D-ribose metabolic process"/>
    <property type="evidence" value="ECO:0007669"/>
    <property type="project" value="TreeGrafter"/>
</dbReference>
<dbReference type="GO" id="GO:0005829">
    <property type="term" value="C:cytosol"/>
    <property type="evidence" value="ECO:0007669"/>
    <property type="project" value="TreeGrafter"/>
</dbReference>
<sequence>MSTEKSQAERSPQDIAKEAAGRHAASYVTDGMRVGLGTGSTVHWTIVELGDRALDIVCTSTSVQTHELATSLGLNVISPDEIGALDIAIDGADEVDPAFNLTKGGGAAHTREKIVAAMSPRFIIVVDESKLVPALGPFGTPLEVLDFAPGVVASAVEALGASAVTTRDRRSDNGNLVMDAQFGSIADPVALGDALAKTPGIVEHGIFPGSMVERVVIAGLDGVRELVNDQR</sequence>
<dbReference type="Gene3D" id="3.30.70.260">
    <property type="match status" value="1"/>
</dbReference>
<keyword evidence="3" id="KW-0413">Isomerase</keyword>